<evidence type="ECO:0000256" key="1">
    <source>
        <dbReference type="ARBA" id="ARBA00007381"/>
    </source>
</evidence>
<dbReference type="PROSITE" id="PS00329">
    <property type="entry name" value="HSP70_2"/>
    <property type="match status" value="1"/>
</dbReference>
<keyword evidence="3 4" id="KW-0067">ATP-binding</keyword>
<dbReference type="SUPFAM" id="SSF53067">
    <property type="entry name" value="Actin-like ATPase domain"/>
    <property type="match status" value="2"/>
</dbReference>
<dbReference type="GO" id="GO:0140662">
    <property type="term" value="F:ATP-dependent protein folding chaperone"/>
    <property type="evidence" value="ECO:0007669"/>
    <property type="project" value="InterPro"/>
</dbReference>
<dbReference type="Gene3D" id="3.30.30.30">
    <property type="match status" value="1"/>
</dbReference>
<gene>
    <name evidence="5" type="ORF">LUZ62_065455</name>
</gene>
<keyword evidence="2 4" id="KW-0547">Nucleotide-binding</keyword>
<dbReference type="InterPro" id="IPR013126">
    <property type="entry name" value="Hsp_70_fam"/>
</dbReference>
<dbReference type="FunFam" id="2.60.34.10:FF:000023">
    <property type="entry name" value="70 kDa heat shock cognate protein"/>
    <property type="match status" value="1"/>
</dbReference>
<evidence type="ECO:0000256" key="4">
    <source>
        <dbReference type="RuleBase" id="RU003322"/>
    </source>
</evidence>
<comment type="caution">
    <text evidence="5">The sequence shown here is derived from an EMBL/GenBank/DDBJ whole genome shotgun (WGS) entry which is preliminary data.</text>
</comment>
<organism evidence="5 6">
    <name type="scientific">Rhynchospora pubera</name>
    <dbReference type="NCBI Taxonomy" id="906938"/>
    <lineage>
        <taxon>Eukaryota</taxon>
        <taxon>Viridiplantae</taxon>
        <taxon>Streptophyta</taxon>
        <taxon>Embryophyta</taxon>
        <taxon>Tracheophyta</taxon>
        <taxon>Spermatophyta</taxon>
        <taxon>Magnoliopsida</taxon>
        <taxon>Liliopsida</taxon>
        <taxon>Poales</taxon>
        <taxon>Cyperaceae</taxon>
        <taxon>Cyperoideae</taxon>
        <taxon>Rhynchosporeae</taxon>
        <taxon>Rhynchospora</taxon>
    </lineage>
</organism>
<dbReference type="SUPFAM" id="SSF100920">
    <property type="entry name" value="Heat shock protein 70kD (HSP70), peptide-binding domain"/>
    <property type="match status" value="1"/>
</dbReference>
<dbReference type="InterPro" id="IPR043129">
    <property type="entry name" value="ATPase_NBD"/>
</dbReference>
<evidence type="ECO:0000256" key="3">
    <source>
        <dbReference type="ARBA" id="ARBA00022840"/>
    </source>
</evidence>
<proteinExistence type="inferred from homology"/>
<dbReference type="FunFam" id="3.30.30.30:FF:000001">
    <property type="entry name" value="heat shock 70 kDa protein-like"/>
    <property type="match status" value="1"/>
</dbReference>
<dbReference type="Gene3D" id="3.30.420.40">
    <property type="match status" value="2"/>
</dbReference>
<dbReference type="AlphaFoldDB" id="A0AAV8EJ27"/>
<evidence type="ECO:0000256" key="2">
    <source>
        <dbReference type="ARBA" id="ARBA00022741"/>
    </source>
</evidence>
<dbReference type="InterPro" id="IPR018181">
    <property type="entry name" value="Heat_shock_70_CS"/>
</dbReference>
<dbReference type="GO" id="GO:0005524">
    <property type="term" value="F:ATP binding"/>
    <property type="evidence" value="ECO:0007669"/>
    <property type="project" value="UniProtKB-KW"/>
</dbReference>
<dbReference type="PRINTS" id="PR00301">
    <property type="entry name" value="HEATSHOCK70"/>
</dbReference>
<dbReference type="Gene3D" id="1.20.1270.10">
    <property type="match status" value="1"/>
</dbReference>
<dbReference type="InterPro" id="IPR029048">
    <property type="entry name" value="HSP70_C_sf"/>
</dbReference>
<accession>A0AAV8EJ27</accession>
<dbReference type="EMBL" id="JAMFTS010000003">
    <property type="protein sequence ID" value="KAJ4781198.1"/>
    <property type="molecule type" value="Genomic_DNA"/>
</dbReference>
<dbReference type="Gene3D" id="3.90.640.10">
    <property type="entry name" value="Actin, Chain A, domain 4"/>
    <property type="match status" value="1"/>
</dbReference>
<name>A0AAV8EJ27_9POAL</name>
<sequence>MNPTNTIFAVKRLIGRRFSDLTVQSDLKLWPFKVIAGPGDKPKISVRFKGEDRSFAPEEISSMVLMKMKETAESYAGSTIKNAVVTVPAYFNDAQRQATKDAGRIAGLNVMRILDEPTAAALAYGFGKERNSGIQKKVLVFDLGGGTFDVSVLAMNGGVFEVKAIAGDTHLGGEDFDNQMVKHFIDEFRRKNGKDISGNPRALSRLRIACERAKRMLSTTACTTVEVDCLFEGIDLDSSITKARFEELNVALFRSCLETVKRCLQDAGTTKESIDVVVLVGGSTRIPKVQQLLQDYFNGKELCKGINPDEAVAYGATLQAAKLSGQGDKGIQSLVLVDVTPLSLGIETERDTFTVLIPRNTPIPVKKYRIVTTAGDFQSAVTIKVFEGERARTKDNNLLGQFELDGILCALRGVPKIKVCFEINADGILHVTAEDASTSAKQHMTLINVDRLTTEEIECMIEDAERFKAEDEAQMRKIHARNKLENFAYALRNAVKEKKIIKSVISEHRRYVEDALKVVITWLMNNKELHSEHVYEIKMEELKRECFPHISKIYQECLANFKDEDDIAKICMEYIMLTLNV</sequence>
<keyword evidence="6" id="KW-1185">Reference proteome</keyword>
<dbReference type="PROSITE" id="PS01036">
    <property type="entry name" value="HSP70_3"/>
    <property type="match status" value="1"/>
</dbReference>
<dbReference type="SUPFAM" id="SSF100934">
    <property type="entry name" value="Heat shock protein 70kD (HSP70), C-terminal subdomain"/>
    <property type="match status" value="1"/>
</dbReference>
<dbReference type="PANTHER" id="PTHR19375">
    <property type="entry name" value="HEAT SHOCK PROTEIN 70KDA"/>
    <property type="match status" value="1"/>
</dbReference>
<dbReference type="FunFam" id="3.30.420.40:FF:000545">
    <property type="entry name" value="Endoplasmic reticulum chaperone BiP"/>
    <property type="match status" value="1"/>
</dbReference>
<evidence type="ECO:0000313" key="6">
    <source>
        <dbReference type="Proteomes" id="UP001140206"/>
    </source>
</evidence>
<protein>
    <submittedName>
        <fullName evidence="5">70 kDa heat shock protein</fullName>
    </submittedName>
</protein>
<dbReference type="InterPro" id="IPR029047">
    <property type="entry name" value="HSP70_peptide-bd_sf"/>
</dbReference>
<evidence type="ECO:0000313" key="5">
    <source>
        <dbReference type="EMBL" id="KAJ4781198.1"/>
    </source>
</evidence>
<dbReference type="Proteomes" id="UP001140206">
    <property type="component" value="Chromosome 3"/>
</dbReference>
<comment type="similarity">
    <text evidence="1 4">Belongs to the heat shock protein 70 family.</text>
</comment>
<reference evidence="5" key="1">
    <citation type="submission" date="2022-08" db="EMBL/GenBank/DDBJ databases">
        <authorList>
            <person name="Marques A."/>
        </authorList>
    </citation>
    <scope>NUCLEOTIDE SEQUENCE</scope>
    <source>
        <strain evidence="5">RhyPub2mFocal</strain>
        <tissue evidence="5">Leaves</tissue>
    </source>
</reference>
<dbReference type="Pfam" id="PF00012">
    <property type="entry name" value="HSP70"/>
    <property type="match status" value="1"/>
</dbReference>
<dbReference type="FunFam" id="3.90.640.10:FF:000002">
    <property type="entry name" value="Heat shock 70 kDa"/>
    <property type="match status" value="1"/>
</dbReference>
<dbReference type="Gene3D" id="2.60.34.10">
    <property type="entry name" value="Substrate Binding Domain Of DNAk, Chain A, domain 1"/>
    <property type="match status" value="1"/>
</dbReference>
<keyword evidence="5" id="KW-0346">Stress response</keyword>